<dbReference type="InterPro" id="IPR006428">
    <property type="entry name" value="Portal_SPP1-type"/>
</dbReference>
<sequence length="481" mass="56108">MVIEDLFRRPYHEHLNDIIKNMVDGVISENEVLVQEIKDWLASDVRKSMLVGEAYYLNKTDIHEKKKRDAEWKSNVKLEHGFAKKLVDQKIGYLLTKEPTIGTENKQYGKLLGELVFNRKFLKKLKNTGKESINKGIAYLYVYFDEEGQLSFKKFPSEQILPFWKDNEHTELSSFIRVYKETIYMNGKKEFQTKVEYHHPNGINYFVLEGGKLIQDVPAGIESTYHFTINDKPFLWTRMPLIPFKYNEEEQPLIDTIKSLIDNYNTQASTNADLLADIPQFIYKLVNYGGADLKEFIDDLNRFKAVKLDEQGDVDKLQATPETDATEKELDRDRKSIYEFGRGVDTTNENLGNASGVALRFRYGDLDMDCNTLESEFQASLEHLMWFVNEYFLITGQGDFTKEKVNIIFNRDIIINESEVITDCSNSVGILDDKTIRENHPWYNEDVEKRLEDQKAAEKKEQEEYLDTFQKQQKTVPMGDE</sequence>
<dbReference type="EMBL" id="SJTH01000060">
    <property type="protein sequence ID" value="TCJ01503.1"/>
    <property type="molecule type" value="Genomic_DNA"/>
</dbReference>
<gene>
    <name evidence="1" type="ORF">E0Y62_23800</name>
</gene>
<dbReference type="RefSeq" id="WP_131238731.1">
    <property type="nucleotide sequence ID" value="NZ_SJTH01000060.1"/>
</dbReference>
<evidence type="ECO:0000313" key="1">
    <source>
        <dbReference type="EMBL" id="TCJ01503.1"/>
    </source>
</evidence>
<reference evidence="1 2" key="1">
    <citation type="submission" date="2019-03" db="EMBL/GenBank/DDBJ databases">
        <authorList>
            <person name="Jensen L."/>
            <person name="Storgaard J."/>
            <person name="Sulaj E."/>
            <person name="Schramm A."/>
            <person name="Marshall I.P.G."/>
        </authorList>
    </citation>
    <scope>NUCLEOTIDE SEQUENCE [LARGE SCALE GENOMIC DNA]</scope>
    <source>
        <strain evidence="1 2">2017H2G3</strain>
    </source>
</reference>
<dbReference type="InterPro" id="IPR021145">
    <property type="entry name" value="Portal_protein_SPP1_Gp6-like"/>
</dbReference>
<comment type="caution">
    <text evidence="1">The sequence shown here is derived from an EMBL/GenBank/DDBJ whole genome shotgun (WGS) entry which is preliminary data.</text>
</comment>
<organism evidence="1 2">
    <name type="scientific">Cytobacillus praedii</name>
    <dbReference type="NCBI Taxonomy" id="1742358"/>
    <lineage>
        <taxon>Bacteria</taxon>
        <taxon>Bacillati</taxon>
        <taxon>Bacillota</taxon>
        <taxon>Bacilli</taxon>
        <taxon>Bacillales</taxon>
        <taxon>Bacillaceae</taxon>
        <taxon>Cytobacillus</taxon>
    </lineage>
</organism>
<dbReference type="NCBIfam" id="TIGR01538">
    <property type="entry name" value="portal_SPP1"/>
    <property type="match status" value="1"/>
</dbReference>
<name>A0A4R1ATH2_9BACI</name>
<evidence type="ECO:0000313" key="2">
    <source>
        <dbReference type="Proteomes" id="UP000293846"/>
    </source>
</evidence>
<accession>A0A4R1ATH2</accession>
<dbReference type="Pfam" id="PF05133">
    <property type="entry name" value="SPP1_portal"/>
    <property type="match status" value="1"/>
</dbReference>
<dbReference type="AlphaFoldDB" id="A0A4R1ATH2"/>
<keyword evidence="2" id="KW-1185">Reference proteome</keyword>
<dbReference type="Proteomes" id="UP000293846">
    <property type="component" value="Unassembled WGS sequence"/>
</dbReference>
<proteinExistence type="predicted"/>
<dbReference type="OrthoDB" id="1697867at2"/>
<protein>
    <submittedName>
        <fullName evidence="1">Phage portal protein</fullName>
    </submittedName>
</protein>